<evidence type="ECO:0000256" key="3">
    <source>
        <dbReference type="ARBA" id="ARBA00007282"/>
    </source>
</evidence>
<feature type="transmembrane region" description="Helical" evidence="8">
    <location>
        <begin position="333"/>
        <end position="350"/>
    </location>
</feature>
<dbReference type="Proteomes" id="UP001218218">
    <property type="component" value="Unassembled WGS sequence"/>
</dbReference>
<feature type="transmembrane region" description="Helical" evidence="8">
    <location>
        <begin position="298"/>
        <end position="321"/>
    </location>
</feature>
<sequence length="383" mass="42455">MLIPYAFNGLAWVSYLSLVLFALIVKPFSGRAVIFLPIFALTAYVLLSTTGTFAGDYGLGLSWLTLFWFASDYILLTDVQRTLRRLPPAPKEPIEKASLCARTRWAVALFTAPRGVGWAHQPPTLPAAPLAGTPRLAFIVRRLCTAFLLFLLHDAANLHQLWNPMFRAHGPGWRADGWGWRAIVVLAWGVSAYTAMELAVTLLSVMGVACGLFAPEEWPPLFAPGEAYTIRRLWGRAWHQLMRRFVSTHGKYLAHCVLRLSPGSNASSYIQLYTAFLISALVHYGAEAMALRIPRGGGALAFFMLQPCAIMLEDFLIFLARGAGMKGGTGVRIVGYAWVWVWVTLTLPGWQEPLVRAGQMDDSLPVSVLLGLWRGEWVLHSRS</sequence>
<keyword evidence="4 10" id="KW-0808">Transferase</keyword>
<organism evidence="10 11">
    <name type="scientific">Mycena albidolilacea</name>
    <dbReference type="NCBI Taxonomy" id="1033008"/>
    <lineage>
        <taxon>Eukaryota</taxon>
        <taxon>Fungi</taxon>
        <taxon>Dikarya</taxon>
        <taxon>Basidiomycota</taxon>
        <taxon>Agaricomycotina</taxon>
        <taxon>Agaricomycetes</taxon>
        <taxon>Agaricomycetidae</taxon>
        <taxon>Agaricales</taxon>
        <taxon>Marasmiineae</taxon>
        <taxon>Mycenaceae</taxon>
        <taxon>Mycena</taxon>
    </lineage>
</organism>
<evidence type="ECO:0000256" key="5">
    <source>
        <dbReference type="ARBA" id="ARBA00022692"/>
    </source>
</evidence>
<evidence type="ECO:0000256" key="7">
    <source>
        <dbReference type="ARBA" id="ARBA00023136"/>
    </source>
</evidence>
<comment type="pathway">
    <text evidence="2">Secondary metabolite biosynthesis.</text>
</comment>
<keyword evidence="6 8" id="KW-1133">Transmembrane helix</keyword>
<evidence type="ECO:0000256" key="8">
    <source>
        <dbReference type="SAM" id="Phobius"/>
    </source>
</evidence>
<evidence type="ECO:0000256" key="6">
    <source>
        <dbReference type="ARBA" id="ARBA00022989"/>
    </source>
</evidence>
<accession>A0AAD7E7U2</accession>
<evidence type="ECO:0000256" key="4">
    <source>
        <dbReference type="ARBA" id="ARBA00022679"/>
    </source>
</evidence>
<evidence type="ECO:0000256" key="1">
    <source>
        <dbReference type="ARBA" id="ARBA00004141"/>
    </source>
</evidence>
<dbReference type="GO" id="GO:0006629">
    <property type="term" value="P:lipid metabolic process"/>
    <property type="evidence" value="ECO:0007669"/>
    <property type="project" value="InterPro"/>
</dbReference>
<feature type="transmembrane region" description="Helical" evidence="8">
    <location>
        <begin position="6"/>
        <end position="25"/>
    </location>
</feature>
<comment type="caution">
    <text evidence="10">The sequence shown here is derived from an EMBL/GenBank/DDBJ whole genome shotgun (WGS) entry which is preliminary data.</text>
</comment>
<dbReference type="InterPro" id="IPR044851">
    <property type="entry name" value="Wax_synthase"/>
</dbReference>
<evidence type="ECO:0000313" key="11">
    <source>
        <dbReference type="Proteomes" id="UP001218218"/>
    </source>
</evidence>
<feature type="transmembrane region" description="Helical" evidence="8">
    <location>
        <begin position="32"/>
        <end position="51"/>
    </location>
</feature>
<evidence type="ECO:0000256" key="2">
    <source>
        <dbReference type="ARBA" id="ARBA00005179"/>
    </source>
</evidence>
<feature type="transmembrane region" description="Helical" evidence="8">
    <location>
        <begin position="183"/>
        <end position="214"/>
    </location>
</feature>
<keyword evidence="5 8" id="KW-0812">Transmembrane</keyword>
<evidence type="ECO:0000313" key="10">
    <source>
        <dbReference type="EMBL" id="KAJ7301479.1"/>
    </source>
</evidence>
<reference evidence="10" key="1">
    <citation type="submission" date="2023-03" db="EMBL/GenBank/DDBJ databases">
        <title>Massive genome expansion in bonnet fungi (Mycena s.s.) driven by repeated elements and novel gene families across ecological guilds.</title>
        <authorList>
            <consortium name="Lawrence Berkeley National Laboratory"/>
            <person name="Harder C.B."/>
            <person name="Miyauchi S."/>
            <person name="Viragh M."/>
            <person name="Kuo A."/>
            <person name="Thoen E."/>
            <person name="Andreopoulos B."/>
            <person name="Lu D."/>
            <person name="Skrede I."/>
            <person name="Drula E."/>
            <person name="Henrissat B."/>
            <person name="Morin E."/>
            <person name="Kohler A."/>
            <person name="Barry K."/>
            <person name="LaButti K."/>
            <person name="Morin E."/>
            <person name="Salamov A."/>
            <person name="Lipzen A."/>
            <person name="Mereny Z."/>
            <person name="Hegedus B."/>
            <person name="Baldrian P."/>
            <person name="Stursova M."/>
            <person name="Weitz H."/>
            <person name="Taylor A."/>
            <person name="Grigoriev I.V."/>
            <person name="Nagy L.G."/>
            <person name="Martin F."/>
            <person name="Kauserud H."/>
        </authorList>
    </citation>
    <scope>NUCLEOTIDE SEQUENCE</scope>
    <source>
        <strain evidence="10">CBHHK002</strain>
    </source>
</reference>
<gene>
    <name evidence="10" type="ORF">DFH08DRAFT_795122</name>
</gene>
<feature type="transmembrane region" description="Helical" evidence="8">
    <location>
        <begin position="57"/>
        <end position="76"/>
    </location>
</feature>
<evidence type="ECO:0000259" key="9">
    <source>
        <dbReference type="Pfam" id="PF13813"/>
    </source>
</evidence>
<dbReference type="EMBL" id="JARIHO010000134">
    <property type="protein sequence ID" value="KAJ7301479.1"/>
    <property type="molecule type" value="Genomic_DNA"/>
</dbReference>
<dbReference type="InterPro" id="IPR032805">
    <property type="entry name" value="Wax_synthase_dom"/>
</dbReference>
<dbReference type="GO" id="GO:0008374">
    <property type="term" value="F:O-acyltransferase activity"/>
    <property type="evidence" value="ECO:0007669"/>
    <property type="project" value="InterPro"/>
</dbReference>
<comment type="subcellular location">
    <subcellularLocation>
        <location evidence="1">Membrane</location>
        <topology evidence="1">Multi-pass membrane protein</topology>
    </subcellularLocation>
</comment>
<proteinExistence type="inferred from homology"/>
<dbReference type="Pfam" id="PF13813">
    <property type="entry name" value="MBOAT_2"/>
    <property type="match status" value="1"/>
</dbReference>
<keyword evidence="11" id="KW-1185">Reference proteome</keyword>
<name>A0AAD7E7U2_9AGAR</name>
<comment type="similarity">
    <text evidence="3">Belongs to the wax synthase family.</text>
</comment>
<dbReference type="PANTHER" id="PTHR31595">
    <property type="entry name" value="LONG-CHAIN-ALCOHOL O-FATTY-ACYLTRANSFERASE 3-RELATED"/>
    <property type="match status" value="1"/>
</dbReference>
<feature type="domain" description="Wax synthase" evidence="9">
    <location>
        <begin position="218"/>
        <end position="305"/>
    </location>
</feature>
<dbReference type="GO" id="GO:0016020">
    <property type="term" value="C:membrane"/>
    <property type="evidence" value="ECO:0007669"/>
    <property type="project" value="UniProtKB-SubCell"/>
</dbReference>
<protein>
    <submittedName>
        <fullName evidence="10">Membrane bound O-acyl transferase family-domain-containing protein</fullName>
    </submittedName>
</protein>
<feature type="transmembrane region" description="Helical" evidence="8">
    <location>
        <begin position="268"/>
        <end position="286"/>
    </location>
</feature>
<dbReference type="AlphaFoldDB" id="A0AAD7E7U2"/>
<dbReference type="PANTHER" id="PTHR31595:SF57">
    <property type="entry name" value="OS04G0481900 PROTEIN"/>
    <property type="match status" value="1"/>
</dbReference>
<keyword evidence="7 8" id="KW-0472">Membrane</keyword>